<dbReference type="PANTHER" id="PTHR46300:SF2">
    <property type="entry name" value="CYTOCHROME P450 MONOOXYGENASE ALNH-RELATED"/>
    <property type="match status" value="1"/>
</dbReference>
<evidence type="ECO:0000256" key="2">
    <source>
        <dbReference type="ARBA" id="ARBA00004167"/>
    </source>
</evidence>
<evidence type="ECO:0000256" key="9">
    <source>
        <dbReference type="ARBA" id="ARBA00023004"/>
    </source>
</evidence>
<keyword evidence="9" id="KW-0408">Iron</keyword>
<name>A0AAD7FPD5_MYCRO</name>
<evidence type="ECO:0000256" key="10">
    <source>
        <dbReference type="ARBA" id="ARBA00023033"/>
    </source>
</evidence>
<evidence type="ECO:0008006" key="15">
    <source>
        <dbReference type="Google" id="ProtNLM"/>
    </source>
</evidence>
<gene>
    <name evidence="13" type="ORF">B0H17DRAFT_1108606</name>
</gene>
<dbReference type="InterPro" id="IPR050364">
    <property type="entry name" value="Cytochrome_P450_fung"/>
</dbReference>
<comment type="similarity">
    <text evidence="3">Belongs to the cytochrome P450 family.</text>
</comment>
<protein>
    <recommendedName>
        <fullName evidence="15">Cytochrome P450</fullName>
    </recommendedName>
</protein>
<evidence type="ECO:0000313" key="13">
    <source>
        <dbReference type="EMBL" id="KAJ7631785.1"/>
    </source>
</evidence>
<keyword evidence="4" id="KW-0349">Heme</keyword>
<dbReference type="GO" id="GO:0016020">
    <property type="term" value="C:membrane"/>
    <property type="evidence" value="ECO:0007669"/>
    <property type="project" value="UniProtKB-SubCell"/>
</dbReference>
<dbReference type="GO" id="GO:0005506">
    <property type="term" value="F:iron ion binding"/>
    <property type="evidence" value="ECO:0007669"/>
    <property type="project" value="InterPro"/>
</dbReference>
<evidence type="ECO:0000256" key="12">
    <source>
        <dbReference type="SAM" id="Phobius"/>
    </source>
</evidence>
<keyword evidence="6" id="KW-0479">Metal-binding</keyword>
<comment type="subcellular location">
    <subcellularLocation>
        <location evidence="2">Membrane</location>
        <topology evidence="2">Single-pass membrane protein</topology>
    </subcellularLocation>
</comment>
<evidence type="ECO:0000313" key="14">
    <source>
        <dbReference type="Proteomes" id="UP001221757"/>
    </source>
</evidence>
<dbReference type="GO" id="GO:0016705">
    <property type="term" value="F:oxidoreductase activity, acting on paired donors, with incorporation or reduction of molecular oxygen"/>
    <property type="evidence" value="ECO:0007669"/>
    <property type="project" value="InterPro"/>
</dbReference>
<reference evidence="13" key="1">
    <citation type="submission" date="2023-03" db="EMBL/GenBank/DDBJ databases">
        <title>Massive genome expansion in bonnet fungi (Mycena s.s.) driven by repeated elements and novel gene families across ecological guilds.</title>
        <authorList>
            <consortium name="Lawrence Berkeley National Laboratory"/>
            <person name="Harder C.B."/>
            <person name="Miyauchi S."/>
            <person name="Viragh M."/>
            <person name="Kuo A."/>
            <person name="Thoen E."/>
            <person name="Andreopoulos B."/>
            <person name="Lu D."/>
            <person name="Skrede I."/>
            <person name="Drula E."/>
            <person name="Henrissat B."/>
            <person name="Morin E."/>
            <person name="Kohler A."/>
            <person name="Barry K."/>
            <person name="LaButti K."/>
            <person name="Morin E."/>
            <person name="Salamov A."/>
            <person name="Lipzen A."/>
            <person name="Mereny Z."/>
            <person name="Hegedus B."/>
            <person name="Baldrian P."/>
            <person name="Stursova M."/>
            <person name="Weitz H."/>
            <person name="Taylor A."/>
            <person name="Grigoriev I.V."/>
            <person name="Nagy L.G."/>
            <person name="Martin F."/>
            <person name="Kauserud H."/>
        </authorList>
    </citation>
    <scope>NUCLEOTIDE SEQUENCE</scope>
    <source>
        <strain evidence="13">CBHHK067</strain>
    </source>
</reference>
<evidence type="ECO:0000256" key="4">
    <source>
        <dbReference type="ARBA" id="ARBA00022617"/>
    </source>
</evidence>
<evidence type="ECO:0000256" key="5">
    <source>
        <dbReference type="ARBA" id="ARBA00022692"/>
    </source>
</evidence>
<keyword evidence="7 12" id="KW-1133">Transmembrane helix</keyword>
<dbReference type="GO" id="GO:0004497">
    <property type="term" value="F:monooxygenase activity"/>
    <property type="evidence" value="ECO:0007669"/>
    <property type="project" value="UniProtKB-KW"/>
</dbReference>
<evidence type="ECO:0000256" key="11">
    <source>
        <dbReference type="ARBA" id="ARBA00023136"/>
    </source>
</evidence>
<comment type="cofactor">
    <cofactor evidence="1">
        <name>heme</name>
        <dbReference type="ChEBI" id="CHEBI:30413"/>
    </cofactor>
</comment>
<keyword evidence="11 12" id="KW-0472">Membrane</keyword>
<feature type="transmembrane region" description="Helical" evidence="12">
    <location>
        <begin position="21"/>
        <end position="41"/>
    </location>
</feature>
<sequence>MSSRLVAHSCQRKGKSEWSMCSVAADVLTAMLTALLLALLANPEAQRNAQAEIDKVVVSGHLPDFGEETMPYVSVLVEELIRWWTVTPL</sequence>
<dbReference type="SUPFAM" id="SSF48264">
    <property type="entry name" value="Cytochrome P450"/>
    <property type="match status" value="1"/>
</dbReference>
<organism evidence="13 14">
    <name type="scientific">Mycena rosella</name>
    <name type="common">Pink bonnet</name>
    <name type="synonym">Agaricus rosellus</name>
    <dbReference type="NCBI Taxonomy" id="1033263"/>
    <lineage>
        <taxon>Eukaryota</taxon>
        <taxon>Fungi</taxon>
        <taxon>Dikarya</taxon>
        <taxon>Basidiomycota</taxon>
        <taxon>Agaricomycotina</taxon>
        <taxon>Agaricomycetes</taxon>
        <taxon>Agaricomycetidae</taxon>
        <taxon>Agaricales</taxon>
        <taxon>Marasmiineae</taxon>
        <taxon>Mycenaceae</taxon>
        <taxon>Mycena</taxon>
    </lineage>
</organism>
<evidence type="ECO:0000256" key="1">
    <source>
        <dbReference type="ARBA" id="ARBA00001971"/>
    </source>
</evidence>
<keyword evidence="5 12" id="KW-0812">Transmembrane</keyword>
<evidence type="ECO:0000256" key="3">
    <source>
        <dbReference type="ARBA" id="ARBA00010617"/>
    </source>
</evidence>
<dbReference type="Gene3D" id="1.10.630.10">
    <property type="entry name" value="Cytochrome P450"/>
    <property type="match status" value="1"/>
</dbReference>
<feature type="non-terminal residue" evidence="13">
    <location>
        <position position="89"/>
    </location>
</feature>
<evidence type="ECO:0000256" key="7">
    <source>
        <dbReference type="ARBA" id="ARBA00022989"/>
    </source>
</evidence>
<keyword evidence="10" id="KW-0503">Monooxygenase</keyword>
<keyword evidence="14" id="KW-1185">Reference proteome</keyword>
<proteinExistence type="inferred from homology"/>
<dbReference type="Proteomes" id="UP001221757">
    <property type="component" value="Unassembled WGS sequence"/>
</dbReference>
<dbReference type="EMBL" id="JARKIE010000506">
    <property type="protein sequence ID" value="KAJ7631785.1"/>
    <property type="molecule type" value="Genomic_DNA"/>
</dbReference>
<evidence type="ECO:0000256" key="8">
    <source>
        <dbReference type="ARBA" id="ARBA00023002"/>
    </source>
</evidence>
<dbReference type="AlphaFoldDB" id="A0AAD7FPD5"/>
<dbReference type="InterPro" id="IPR001128">
    <property type="entry name" value="Cyt_P450"/>
</dbReference>
<evidence type="ECO:0000256" key="6">
    <source>
        <dbReference type="ARBA" id="ARBA00022723"/>
    </source>
</evidence>
<dbReference type="PANTHER" id="PTHR46300">
    <property type="entry name" value="P450, PUTATIVE (EUROFUNG)-RELATED-RELATED"/>
    <property type="match status" value="1"/>
</dbReference>
<dbReference type="Pfam" id="PF00067">
    <property type="entry name" value="p450"/>
    <property type="match status" value="1"/>
</dbReference>
<dbReference type="GO" id="GO:0020037">
    <property type="term" value="F:heme binding"/>
    <property type="evidence" value="ECO:0007669"/>
    <property type="project" value="InterPro"/>
</dbReference>
<dbReference type="InterPro" id="IPR036396">
    <property type="entry name" value="Cyt_P450_sf"/>
</dbReference>
<comment type="caution">
    <text evidence="13">The sequence shown here is derived from an EMBL/GenBank/DDBJ whole genome shotgun (WGS) entry which is preliminary data.</text>
</comment>
<accession>A0AAD7FPD5</accession>
<keyword evidence="8" id="KW-0560">Oxidoreductase</keyword>